<comment type="caution">
    <text evidence="2">The sequence shown here is derived from an EMBL/GenBank/DDBJ whole genome shotgun (WGS) entry which is preliminary data.</text>
</comment>
<proteinExistence type="predicted"/>
<dbReference type="GeneID" id="67745815"/>
<organism evidence="2 3">
    <name type="scientific">Acinetobacter guillouiae</name>
    <name type="common">Acinetobacter genomosp. 11</name>
    <dbReference type="NCBI Taxonomy" id="106649"/>
    <lineage>
        <taxon>Bacteria</taxon>
        <taxon>Pseudomonadati</taxon>
        <taxon>Pseudomonadota</taxon>
        <taxon>Gammaproteobacteria</taxon>
        <taxon>Moraxellales</taxon>
        <taxon>Moraxellaceae</taxon>
        <taxon>Acinetobacter</taxon>
    </lineage>
</organism>
<feature type="chain" id="PRO_5036443060" evidence="1">
    <location>
        <begin position="20"/>
        <end position="124"/>
    </location>
</feature>
<dbReference type="Proteomes" id="UP000887320">
    <property type="component" value="Unassembled WGS sequence"/>
</dbReference>
<sequence length="124" mass="12675">MKKTLLTITILASSTILTAAPLSTTELKSMDCAALAVEKANASRVLSSSETKATGKTISKWAGLASSALNAFGGGSDTASKAGGFANKVSTESDPGQVDTQLMTDAQANIENIAIYQNSKKCSV</sequence>
<evidence type="ECO:0000256" key="1">
    <source>
        <dbReference type="SAM" id="SignalP"/>
    </source>
</evidence>
<reference evidence="2" key="1">
    <citation type="submission" date="2021-07" db="EMBL/GenBank/DDBJ databases">
        <authorList>
            <person name="Fernandez M."/>
            <person name="Pereira P."/>
            <person name="Torres Tejerizo G.A."/>
            <person name="Gonzalez P."/>
            <person name="Agostini E."/>
        </authorList>
    </citation>
    <scope>NUCLEOTIDE SEQUENCE</scope>
    <source>
        <strain evidence="2">SFC 500-1A</strain>
    </source>
</reference>
<dbReference type="AlphaFoldDB" id="A0A8X8KFU0"/>
<name>A0A8X8KFU0_ACIGI</name>
<evidence type="ECO:0000313" key="2">
    <source>
        <dbReference type="EMBL" id="MCF0266260.1"/>
    </source>
</evidence>
<dbReference type="RefSeq" id="WP_096735165.1">
    <property type="nucleotide sequence ID" value="NZ_AP014630.1"/>
</dbReference>
<evidence type="ECO:0000313" key="3">
    <source>
        <dbReference type="Proteomes" id="UP000887320"/>
    </source>
</evidence>
<feature type="signal peptide" evidence="1">
    <location>
        <begin position="1"/>
        <end position="19"/>
    </location>
</feature>
<keyword evidence="1" id="KW-0732">Signal</keyword>
<protein>
    <submittedName>
        <fullName evidence="2">Uncharacterized protein</fullName>
    </submittedName>
</protein>
<gene>
    <name evidence="2" type="ORF">KW868_17555</name>
</gene>
<dbReference type="EMBL" id="JAHWXT010000007">
    <property type="protein sequence ID" value="MCF0266260.1"/>
    <property type="molecule type" value="Genomic_DNA"/>
</dbReference>
<accession>A0A8X8KFU0</accession>